<dbReference type="PROSITE" id="PS50109">
    <property type="entry name" value="HIS_KIN"/>
    <property type="match status" value="1"/>
</dbReference>
<keyword evidence="3" id="KW-0597">Phosphoprotein</keyword>
<dbReference type="Proteomes" id="UP000183940">
    <property type="component" value="Unassembled WGS sequence"/>
</dbReference>
<dbReference type="InterPro" id="IPR029016">
    <property type="entry name" value="GAF-like_dom_sf"/>
</dbReference>
<keyword evidence="4" id="KW-0808">Transferase</keyword>
<dbReference type="Pfam" id="PF02518">
    <property type="entry name" value="HATPase_c"/>
    <property type="match status" value="1"/>
</dbReference>
<dbReference type="Gene3D" id="3.30.565.10">
    <property type="entry name" value="Histidine kinase-like ATPase, C-terminal domain"/>
    <property type="match status" value="1"/>
</dbReference>
<dbReference type="STRING" id="1925591.BI308_25650"/>
<evidence type="ECO:0000256" key="3">
    <source>
        <dbReference type="ARBA" id="ARBA00022553"/>
    </source>
</evidence>
<gene>
    <name evidence="7" type="ORF">BI308_25650</name>
</gene>
<dbReference type="InterPro" id="IPR004358">
    <property type="entry name" value="Sig_transdc_His_kin-like_C"/>
</dbReference>
<dbReference type="PANTHER" id="PTHR43065:SF50">
    <property type="entry name" value="HISTIDINE KINASE"/>
    <property type="match status" value="1"/>
</dbReference>
<dbReference type="SUPFAM" id="SSF47384">
    <property type="entry name" value="Homodimeric domain of signal transducing histidine kinase"/>
    <property type="match status" value="1"/>
</dbReference>
<dbReference type="Gene3D" id="1.10.287.130">
    <property type="match status" value="1"/>
</dbReference>
<accession>A0A1L9QFI5</accession>
<feature type="domain" description="Histidine kinase" evidence="6">
    <location>
        <begin position="67"/>
        <end position="321"/>
    </location>
</feature>
<proteinExistence type="predicted"/>
<dbReference type="GO" id="GO:0000155">
    <property type="term" value="F:phosphorelay sensor kinase activity"/>
    <property type="evidence" value="ECO:0007669"/>
    <property type="project" value="InterPro"/>
</dbReference>
<organism evidence="7 8">
    <name type="scientific">Roseofilum reptotaenium AO1-A</name>
    <dbReference type="NCBI Taxonomy" id="1925591"/>
    <lineage>
        <taxon>Bacteria</taxon>
        <taxon>Bacillati</taxon>
        <taxon>Cyanobacteriota</taxon>
        <taxon>Cyanophyceae</taxon>
        <taxon>Desertifilales</taxon>
        <taxon>Desertifilaceae</taxon>
        <taxon>Roseofilum</taxon>
    </lineage>
</organism>
<evidence type="ECO:0000256" key="1">
    <source>
        <dbReference type="ARBA" id="ARBA00000085"/>
    </source>
</evidence>
<dbReference type="InterPro" id="IPR003661">
    <property type="entry name" value="HisK_dim/P_dom"/>
</dbReference>
<keyword evidence="8" id="KW-1185">Reference proteome</keyword>
<comment type="caution">
    <text evidence="7">The sequence shown here is derived from an EMBL/GenBank/DDBJ whole genome shotgun (WGS) entry which is preliminary data.</text>
</comment>
<evidence type="ECO:0000256" key="5">
    <source>
        <dbReference type="ARBA" id="ARBA00023012"/>
    </source>
</evidence>
<comment type="catalytic activity">
    <reaction evidence="1">
        <text>ATP + protein L-histidine = ADP + protein N-phospho-L-histidine.</text>
        <dbReference type="EC" id="2.7.13.3"/>
    </reaction>
</comment>
<dbReference type="CDD" id="cd00082">
    <property type="entry name" value="HisKA"/>
    <property type="match status" value="1"/>
</dbReference>
<dbReference type="SMART" id="SM00388">
    <property type="entry name" value="HisKA"/>
    <property type="match status" value="1"/>
</dbReference>
<sequence length="322" mass="35791">MENHLVVGVFTGDRVELLSLICSQTAISLENARLYEQAQQALKDLQEAHLQLVQSEKMSALGNLVAGVAHEINNPVAFIAGNIEPAQDYVQDLFGLIDRYQQEYPEPSEVIEEEIESIDLEFVRSDLPQLIASMREGTDRISHISTSLRTFSRTDKEYKVPFNLHEGIDSTLLILKHRLKANDERPAIEIVKDYGELPEVQCFPGQLNQVFMNLIANAIDALEESNQGRSFEEIAHQIMITTSAMKETVIICITDNGTGMPENVRERIFEQGFTTKAVGKGTGLGMAIARQIVEEKHGGIMTFDSELGKGTTFKIALPVSSL</sequence>
<dbReference type="SUPFAM" id="SSF55874">
    <property type="entry name" value="ATPase domain of HSP90 chaperone/DNA topoisomerase II/histidine kinase"/>
    <property type="match status" value="1"/>
</dbReference>
<name>A0A1L9QFI5_9CYAN</name>
<reference evidence="7" key="1">
    <citation type="submission" date="2016-10" db="EMBL/GenBank/DDBJ databases">
        <title>CRISPR-Cas defence system in Roseofilum reptotaenium: evidence of a bacteriophage-cyanobacterium arms race in the coral black band disease.</title>
        <authorList>
            <person name="Buerger P."/>
            <person name="Wood-Charlson E.M."/>
            <person name="Weynberg K.D."/>
            <person name="Willis B."/>
            <person name="Van Oppen M.J."/>
        </authorList>
    </citation>
    <scope>NUCLEOTIDE SEQUENCE [LARGE SCALE GENOMIC DNA]</scope>
    <source>
        <strain evidence="7">AO1-A</strain>
    </source>
</reference>
<evidence type="ECO:0000313" key="7">
    <source>
        <dbReference type="EMBL" id="OJJ12524.1"/>
    </source>
</evidence>
<dbReference type="Gene3D" id="3.30.450.40">
    <property type="match status" value="1"/>
</dbReference>
<dbReference type="InterPro" id="IPR036097">
    <property type="entry name" value="HisK_dim/P_sf"/>
</dbReference>
<dbReference type="SMART" id="SM00387">
    <property type="entry name" value="HATPase_c"/>
    <property type="match status" value="1"/>
</dbReference>
<dbReference type="SUPFAM" id="SSF55781">
    <property type="entry name" value="GAF domain-like"/>
    <property type="match status" value="1"/>
</dbReference>
<keyword evidence="5" id="KW-0902">Two-component regulatory system</keyword>
<evidence type="ECO:0000259" key="6">
    <source>
        <dbReference type="PROSITE" id="PS50109"/>
    </source>
</evidence>
<dbReference type="PANTHER" id="PTHR43065">
    <property type="entry name" value="SENSOR HISTIDINE KINASE"/>
    <property type="match status" value="1"/>
</dbReference>
<evidence type="ECO:0000313" key="8">
    <source>
        <dbReference type="Proteomes" id="UP000183940"/>
    </source>
</evidence>
<dbReference type="EC" id="2.7.13.3" evidence="2"/>
<evidence type="ECO:0000256" key="4">
    <source>
        <dbReference type="ARBA" id="ARBA00022777"/>
    </source>
</evidence>
<keyword evidence="4" id="KW-0418">Kinase</keyword>
<dbReference type="InterPro" id="IPR036890">
    <property type="entry name" value="HATPase_C_sf"/>
</dbReference>
<dbReference type="InterPro" id="IPR005467">
    <property type="entry name" value="His_kinase_dom"/>
</dbReference>
<dbReference type="EMBL" id="MLAW01000097">
    <property type="protein sequence ID" value="OJJ12524.1"/>
    <property type="molecule type" value="Genomic_DNA"/>
</dbReference>
<evidence type="ECO:0000256" key="2">
    <source>
        <dbReference type="ARBA" id="ARBA00012438"/>
    </source>
</evidence>
<dbReference type="AlphaFoldDB" id="A0A1L9QFI5"/>
<dbReference type="PRINTS" id="PR00344">
    <property type="entry name" value="BCTRLSENSOR"/>
</dbReference>
<protein>
    <recommendedName>
        <fullName evidence="2">histidine kinase</fullName>
        <ecNumber evidence="2">2.7.13.3</ecNumber>
    </recommendedName>
</protein>
<dbReference type="InterPro" id="IPR003594">
    <property type="entry name" value="HATPase_dom"/>
</dbReference>